<dbReference type="InterPro" id="IPR051806">
    <property type="entry name" value="HAD-like_SPP"/>
</dbReference>
<dbReference type="NCBIfam" id="TIGR01509">
    <property type="entry name" value="HAD-SF-IA-v3"/>
    <property type="match status" value="1"/>
</dbReference>
<dbReference type="Gene3D" id="3.40.50.1000">
    <property type="entry name" value="HAD superfamily/HAD-like"/>
    <property type="match status" value="1"/>
</dbReference>
<reference evidence="1 2" key="1">
    <citation type="submission" date="2015-01" db="EMBL/GenBank/DDBJ databases">
        <title>Draft genome sequence of Leucobacter komagatae strain VKM ST2845.</title>
        <authorList>
            <person name="Karlyshev A.V."/>
            <person name="Kudryashova E.B."/>
        </authorList>
    </citation>
    <scope>NUCLEOTIDE SEQUENCE [LARGE SCALE GENOMIC DNA]</scope>
    <source>
        <strain evidence="1 2">VKM ST2845</strain>
    </source>
</reference>
<dbReference type="SUPFAM" id="SSF56784">
    <property type="entry name" value="HAD-like"/>
    <property type="match status" value="1"/>
</dbReference>
<dbReference type="GO" id="GO:0050308">
    <property type="term" value="F:sugar-phosphatase activity"/>
    <property type="evidence" value="ECO:0007669"/>
    <property type="project" value="TreeGrafter"/>
</dbReference>
<dbReference type="Gene3D" id="1.10.150.240">
    <property type="entry name" value="Putative phosphatase, domain 2"/>
    <property type="match status" value="1"/>
</dbReference>
<gene>
    <name evidence="1" type="ORF">SD72_03330</name>
</gene>
<dbReference type="AlphaFoldDB" id="A0A0D0IQI7"/>
<dbReference type="InterPro" id="IPR036412">
    <property type="entry name" value="HAD-like_sf"/>
</dbReference>
<evidence type="ECO:0000313" key="2">
    <source>
        <dbReference type="Proteomes" id="UP000032120"/>
    </source>
</evidence>
<sequence length="226" mass="24473">MTLLAKPAYDAVVFDCDGVLVDSERLAVEVTHRIVADLGWETDVESLGRLLIGCSSEFFLATLEEHLGRKLEPGWDAPYAGWREDAFAGRLEVIPGIVAALDGIDLPWAVASNSRTARIRSSLATVGLLDRFEGRICSAEDEANGKPAPDVYLSAARLLGVAPGRCIAVDDSPTGVLAAQRAGMFVLAFADQFTAKDFPSGDRVRVFTDMRELPRLVAELRRPSAR</sequence>
<protein>
    <recommendedName>
        <fullName evidence="3">HAD superfamily hydrolase (TIGR01509 family)</fullName>
    </recommendedName>
</protein>
<dbReference type="PANTHER" id="PTHR43481">
    <property type="entry name" value="FRUCTOSE-1-PHOSPHATE PHOSPHATASE"/>
    <property type="match status" value="1"/>
</dbReference>
<evidence type="ECO:0000313" key="1">
    <source>
        <dbReference type="EMBL" id="KIP53297.1"/>
    </source>
</evidence>
<comment type="caution">
    <text evidence="1">The sequence shown here is derived from an EMBL/GenBank/DDBJ whole genome shotgun (WGS) entry which is preliminary data.</text>
</comment>
<dbReference type="Proteomes" id="UP000032120">
    <property type="component" value="Unassembled WGS sequence"/>
</dbReference>
<dbReference type="SFLD" id="SFLDG01129">
    <property type="entry name" value="C1.5:_HAD__Beta-PGM__Phosphata"/>
    <property type="match status" value="1"/>
</dbReference>
<dbReference type="SFLD" id="SFLDG01135">
    <property type="entry name" value="C1.5.6:_HAD__Beta-PGM__Phospha"/>
    <property type="match status" value="1"/>
</dbReference>
<dbReference type="RefSeq" id="WP_042543021.1">
    <property type="nucleotide sequence ID" value="NZ_JXSQ01000003.1"/>
</dbReference>
<dbReference type="InterPro" id="IPR023214">
    <property type="entry name" value="HAD_sf"/>
</dbReference>
<name>A0A0D0IQI7_9MICO</name>
<evidence type="ECO:0008006" key="3">
    <source>
        <dbReference type="Google" id="ProtNLM"/>
    </source>
</evidence>
<dbReference type="SFLD" id="SFLDS00003">
    <property type="entry name" value="Haloacid_Dehalogenase"/>
    <property type="match status" value="1"/>
</dbReference>
<dbReference type="InterPro" id="IPR023198">
    <property type="entry name" value="PGP-like_dom2"/>
</dbReference>
<dbReference type="Pfam" id="PF00702">
    <property type="entry name" value="Hydrolase"/>
    <property type="match status" value="1"/>
</dbReference>
<dbReference type="InterPro" id="IPR006439">
    <property type="entry name" value="HAD-SF_hydro_IA"/>
</dbReference>
<proteinExistence type="predicted"/>
<dbReference type="EMBL" id="JXSQ01000003">
    <property type="protein sequence ID" value="KIP53297.1"/>
    <property type="molecule type" value="Genomic_DNA"/>
</dbReference>
<accession>A0A0D0IQI7</accession>
<keyword evidence="2" id="KW-1185">Reference proteome</keyword>
<dbReference type="PANTHER" id="PTHR43481:SF4">
    <property type="entry name" value="GLYCEROL-1-PHOSPHATE PHOSPHOHYDROLASE 1-RELATED"/>
    <property type="match status" value="1"/>
</dbReference>
<organism evidence="1 2">
    <name type="scientific">Leucobacter komagatae</name>
    <dbReference type="NCBI Taxonomy" id="55969"/>
    <lineage>
        <taxon>Bacteria</taxon>
        <taxon>Bacillati</taxon>
        <taxon>Actinomycetota</taxon>
        <taxon>Actinomycetes</taxon>
        <taxon>Micrococcales</taxon>
        <taxon>Microbacteriaceae</taxon>
        <taxon>Leucobacter</taxon>
    </lineage>
</organism>
<dbReference type="OrthoDB" id="9800058at2"/>